<dbReference type="EMBL" id="CAJNIZ010008557">
    <property type="protein sequence ID" value="CAE7268883.1"/>
    <property type="molecule type" value="Genomic_DNA"/>
</dbReference>
<keyword evidence="4" id="KW-1185">Reference proteome</keyword>
<evidence type="ECO:0000256" key="1">
    <source>
        <dbReference type="SAM" id="MobiDB-lite"/>
    </source>
</evidence>
<reference evidence="3" key="1">
    <citation type="submission" date="2021-02" db="EMBL/GenBank/DDBJ databases">
        <authorList>
            <person name="Dougan E. K."/>
            <person name="Rhodes N."/>
            <person name="Thang M."/>
            <person name="Chan C."/>
        </authorList>
    </citation>
    <scope>NUCLEOTIDE SEQUENCE</scope>
</reference>
<feature type="region of interest" description="Disordered" evidence="1">
    <location>
        <begin position="238"/>
        <end position="275"/>
    </location>
</feature>
<proteinExistence type="predicted"/>
<dbReference type="PANTHER" id="PTHR13162:SF8">
    <property type="entry name" value="CCR4-NOT TRANSCRIPTION COMPLEX SUBUNIT 1"/>
    <property type="match status" value="1"/>
</dbReference>
<dbReference type="GO" id="GO:0060090">
    <property type="term" value="F:molecular adaptor activity"/>
    <property type="evidence" value="ECO:0007669"/>
    <property type="project" value="TreeGrafter"/>
</dbReference>
<dbReference type="Gene3D" id="1.25.40.840">
    <property type="entry name" value="CCR4-NOT transcription complex subunit 1 TTP binding domain"/>
    <property type="match status" value="1"/>
</dbReference>
<sequence>MAASHAGTGLPQADISGVTVVNVEAISLRLFRNFYAQRIDVQDFVALMRRFSHENDSQLRRIHQTVIALLMGIFQSLPHWPEKELLRTAELLGQLIRWDLIPDGGPLQRALCCMLHAFREPANSLLYRFGHRLLEQFRGRLAESEVGLALTRHIVQPSLRHEEEERREDRRPSALPQAAQAAGLRWHLPSNGLQLLRTQVPLQVSGTPLASVPSTAPRAQGTQASGVTWMFGGVAKAAPRQAKQGAMASSEEKRDRGKQNKRSSAKKKNAANQDQRTSWPAFIEVELDTMKFCLTDEDVQVCNREADSVHDAPNSDEHGAS</sequence>
<dbReference type="GO" id="GO:0000288">
    <property type="term" value="P:nuclear-transcribed mRNA catabolic process, deadenylation-dependent decay"/>
    <property type="evidence" value="ECO:0007669"/>
    <property type="project" value="TreeGrafter"/>
</dbReference>
<dbReference type="GO" id="GO:0000932">
    <property type="term" value="C:P-body"/>
    <property type="evidence" value="ECO:0007669"/>
    <property type="project" value="TreeGrafter"/>
</dbReference>
<dbReference type="InterPro" id="IPR040398">
    <property type="entry name" value="Not1"/>
</dbReference>
<protein>
    <submittedName>
        <fullName evidence="3">Cnot1 protein</fullName>
    </submittedName>
</protein>
<feature type="region of interest" description="Disordered" evidence="1">
    <location>
        <begin position="158"/>
        <end position="180"/>
    </location>
</feature>
<evidence type="ECO:0000313" key="3">
    <source>
        <dbReference type="EMBL" id="CAE7268883.1"/>
    </source>
</evidence>
<dbReference type="InterPro" id="IPR038535">
    <property type="entry name" value="CNOT1_TTP_bind_sf"/>
</dbReference>
<dbReference type="GO" id="GO:0030015">
    <property type="term" value="C:CCR4-NOT core complex"/>
    <property type="evidence" value="ECO:0007669"/>
    <property type="project" value="InterPro"/>
</dbReference>
<evidence type="ECO:0000259" key="2">
    <source>
        <dbReference type="Pfam" id="PF16417"/>
    </source>
</evidence>
<dbReference type="Pfam" id="PF16417">
    <property type="entry name" value="CNOT1_TTP_bind"/>
    <property type="match status" value="1"/>
</dbReference>
<name>A0A812MHY4_SYMPI</name>
<dbReference type="Proteomes" id="UP000649617">
    <property type="component" value="Unassembled WGS sequence"/>
</dbReference>
<feature type="compositionally biased region" description="Basic and acidic residues" evidence="1">
    <location>
        <begin position="159"/>
        <end position="172"/>
    </location>
</feature>
<dbReference type="AlphaFoldDB" id="A0A812MHY4"/>
<accession>A0A812MHY4</accession>
<gene>
    <name evidence="3" type="primary">cnot1</name>
    <name evidence="3" type="ORF">SPIL2461_LOCUS5877</name>
</gene>
<feature type="compositionally biased region" description="Basic residues" evidence="1">
    <location>
        <begin position="259"/>
        <end position="269"/>
    </location>
</feature>
<dbReference type="GO" id="GO:0017148">
    <property type="term" value="P:negative regulation of translation"/>
    <property type="evidence" value="ECO:0007669"/>
    <property type="project" value="InterPro"/>
</dbReference>
<dbReference type="PANTHER" id="PTHR13162">
    <property type="entry name" value="CCR4-NOT TRANSCRIPTION COMPLEX"/>
    <property type="match status" value="1"/>
</dbReference>
<organism evidence="3 4">
    <name type="scientific">Symbiodinium pilosum</name>
    <name type="common">Dinoflagellate</name>
    <dbReference type="NCBI Taxonomy" id="2952"/>
    <lineage>
        <taxon>Eukaryota</taxon>
        <taxon>Sar</taxon>
        <taxon>Alveolata</taxon>
        <taxon>Dinophyceae</taxon>
        <taxon>Suessiales</taxon>
        <taxon>Symbiodiniaceae</taxon>
        <taxon>Symbiodinium</taxon>
    </lineage>
</organism>
<evidence type="ECO:0000313" key="4">
    <source>
        <dbReference type="Proteomes" id="UP000649617"/>
    </source>
</evidence>
<feature type="domain" description="CCR4-NOT transcription complex subunit 1 TTP binding" evidence="2">
    <location>
        <begin position="21"/>
        <end position="143"/>
    </location>
</feature>
<dbReference type="OrthoDB" id="1933107at2759"/>
<dbReference type="InterPro" id="IPR032193">
    <property type="entry name" value="CNOT1_TTP_bind"/>
</dbReference>
<comment type="caution">
    <text evidence="3">The sequence shown here is derived from an EMBL/GenBank/DDBJ whole genome shotgun (WGS) entry which is preliminary data.</text>
</comment>